<sequence length="277" mass="30990">MNTPVFTPAASIDEVIHQLNGIIENARQQNDRTGYFASLYHKVTVRVKEGILNNEFEDGPRMERLDVFFANRYLEAVHQWRHGQPPSGPWAVAFEGTRKITVILLQQLLLGMNAHINYDLGIAAVDCAAGGDIQVMHRDFISINNIIGSLTFEVTNEISRISPLLSLFGLHSQNGQSILIQFSISNARDGAWGFAEELSGKQGAQREECLQARDASIKKLAEALKKPKGLVRFTTFVIFLFEWKSPRKIIGALYKYQKAYITVTPRPAPPSSAHTRP</sequence>
<dbReference type="InterPro" id="IPR046037">
    <property type="entry name" value="DUF5995"/>
</dbReference>
<proteinExistence type="predicted"/>
<evidence type="ECO:0000313" key="2">
    <source>
        <dbReference type="Proteomes" id="UP000246099"/>
    </source>
</evidence>
<reference evidence="1 2" key="1">
    <citation type="submission" date="2018-05" db="EMBL/GenBank/DDBJ databases">
        <title>Chitinophaga sp. nov., isolated from rhizosphere soil of Alhagi.</title>
        <authorList>
            <person name="Liu Y."/>
        </authorList>
    </citation>
    <scope>NUCLEOTIDE SEQUENCE [LARGE SCALE GENOMIC DNA]</scope>
    <source>
        <strain evidence="1 2">T22</strain>
    </source>
</reference>
<evidence type="ECO:0000313" key="1">
    <source>
        <dbReference type="EMBL" id="AWO00308.1"/>
    </source>
</evidence>
<dbReference type="Proteomes" id="UP000246099">
    <property type="component" value="Chromosome"/>
</dbReference>
<organism evidence="1 2">
    <name type="scientific">Chitinophaga alhagiae</name>
    <dbReference type="NCBI Taxonomy" id="2203219"/>
    <lineage>
        <taxon>Bacteria</taxon>
        <taxon>Pseudomonadati</taxon>
        <taxon>Bacteroidota</taxon>
        <taxon>Chitinophagia</taxon>
        <taxon>Chitinophagales</taxon>
        <taxon>Chitinophagaceae</taxon>
        <taxon>Chitinophaga</taxon>
    </lineage>
</organism>
<accession>A0ABM6W8Q8</accession>
<dbReference type="Pfam" id="PF19458">
    <property type="entry name" value="DUF5995"/>
    <property type="match status" value="1"/>
</dbReference>
<protein>
    <submittedName>
        <fullName evidence="1">Uncharacterized protein</fullName>
    </submittedName>
</protein>
<keyword evidence="2" id="KW-1185">Reference proteome</keyword>
<gene>
    <name evidence="1" type="ORF">DLD77_00585</name>
</gene>
<name>A0ABM6W8Q8_9BACT</name>
<dbReference type="RefSeq" id="WP_119075587.1">
    <property type="nucleotide sequence ID" value="NZ_CP029600.1"/>
</dbReference>
<dbReference type="EMBL" id="CP029600">
    <property type="protein sequence ID" value="AWO00308.1"/>
    <property type="molecule type" value="Genomic_DNA"/>
</dbReference>